<dbReference type="NCBIfam" id="TIGR01420">
    <property type="entry name" value="pilT_fam"/>
    <property type="match status" value="1"/>
</dbReference>
<evidence type="ECO:0000313" key="4">
    <source>
        <dbReference type="Proteomes" id="UP000228775"/>
    </source>
</evidence>
<protein>
    <submittedName>
        <fullName evidence="3">Type IV pili twitching motility protein PilT</fullName>
    </submittedName>
</protein>
<dbReference type="EMBL" id="PEVY01000050">
    <property type="protein sequence ID" value="PIU75146.1"/>
    <property type="molecule type" value="Genomic_DNA"/>
</dbReference>
<evidence type="ECO:0000313" key="3">
    <source>
        <dbReference type="EMBL" id="PIU75146.1"/>
    </source>
</evidence>
<evidence type="ECO:0000256" key="1">
    <source>
        <dbReference type="ARBA" id="ARBA00006611"/>
    </source>
</evidence>
<accession>A0A2M7AX32</accession>
<dbReference type="AlphaFoldDB" id="A0A2M7AX32"/>
<name>A0A2M7AX32_9BACT</name>
<evidence type="ECO:0000259" key="2">
    <source>
        <dbReference type="Pfam" id="PF00437"/>
    </source>
</evidence>
<dbReference type="Pfam" id="PF00437">
    <property type="entry name" value="T2SSE"/>
    <property type="match status" value="1"/>
</dbReference>
<comment type="caution">
    <text evidence="3">The sequence shown here is derived from an EMBL/GenBank/DDBJ whole genome shotgun (WGS) entry which is preliminary data.</text>
</comment>
<dbReference type="GO" id="GO:0016887">
    <property type="term" value="F:ATP hydrolysis activity"/>
    <property type="evidence" value="ECO:0007669"/>
    <property type="project" value="InterPro"/>
</dbReference>
<dbReference type="InterPro" id="IPR027417">
    <property type="entry name" value="P-loop_NTPase"/>
</dbReference>
<dbReference type="InterPro" id="IPR006321">
    <property type="entry name" value="PilT/PilU"/>
</dbReference>
<reference evidence="4" key="1">
    <citation type="submission" date="2017-09" db="EMBL/GenBank/DDBJ databases">
        <title>Depth-based differentiation of microbial function through sediment-hosted aquifers and enrichment of novel symbionts in the deep terrestrial subsurface.</title>
        <authorList>
            <person name="Probst A.J."/>
            <person name="Ladd B."/>
            <person name="Jarett J.K."/>
            <person name="Geller-Mcgrath D.E."/>
            <person name="Sieber C.M.K."/>
            <person name="Emerson J.B."/>
            <person name="Anantharaman K."/>
            <person name="Thomas B.C."/>
            <person name="Malmstrom R."/>
            <person name="Stieglmeier M."/>
            <person name="Klingl A."/>
            <person name="Woyke T."/>
            <person name="Ryan C.M."/>
            <person name="Banfield J.F."/>
        </authorList>
    </citation>
    <scope>NUCLEOTIDE SEQUENCE [LARGE SCALE GENOMIC DNA]</scope>
</reference>
<sequence length="376" mass="41951">MLQKNSGENLDPLAVDGQRVDFDKFHPQLRALLDEAIKNNATDLHLSSGRRPILRVDSCLVQIQSRPVLTSELISELAMSVLNPDQQAKFWRHKDIDLSFSYGKGRFRSNIYQQMGVVSAAFRLLPDKIRNLEELNLPEVLRQFTTTSQGFFLVVGPSGHGKSTALAAMIDEINHNRTDHIITIEDPVEYVFKQDKCIIDQREVGLDVLGFARGLRAALREDADVMMIGEMRDPETISAAVTAAETGHLIFATLHTNTAAQTIDRIIDTFPPHQQHQIRLQLAGTLLGILSRRLLPAKNGGLINAVELLIANPAVRNLIREGKVYQVDMVIETGAEEGMISLNRSLADLVRNEMIALEIAQTYSSNPAELMMMLKR</sequence>
<gene>
    <name evidence="3" type="ORF">COS76_02395</name>
</gene>
<dbReference type="SUPFAM" id="SSF52540">
    <property type="entry name" value="P-loop containing nucleoside triphosphate hydrolases"/>
    <property type="match status" value="1"/>
</dbReference>
<feature type="domain" description="Bacterial type II secretion system protein E" evidence="2">
    <location>
        <begin position="24"/>
        <end position="296"/>
    </location>
</feature>
<dbReference type="GO" id="GO:0005524">
    <property type="term" value="F:ATP binding"/>
    <property type="evidence" value="ECO:0007669"/>
    <property type="project" value="InterPro"/>
</dbReference>
<organism evidence="3 4">
    <name type="scientific">Candidatus Portnoybacteria bacterium CG06_land_8_20_14_3_00_39_12</name>
    <dbReference type="NCBI Taxonomy" id="1974809"/>
    <lineage>
        <taxon>Bacteria</taxon>
        <taxon>Candidatus Portnoyibacteriota</taxon>
    </lineage>
</organism>
<dbReference type="PANTHER" id="PTHR30486">
    <property type="entry name" value="TWITCHING MOTILITY PROTEIN PILT"/>
    <property type="match status" value="1"/>
</dbReference>
<dbReference type="Proteomes" id="UP000228775">
    <property type="component" value="Unassembled WGS sequence"/>
</dbReference>
<dbReference type="Gene3D" id="3.40.50.300">
    <property type="entry name" value="P-loop containing nucleotide triphosphate hydrolases"/>
    <property type="match status" value="1"/>
</dbReference>
<dbReference type="InterPro" id="IPR050921">
    <property type="entry name" value="T4SS_GSP_E_ATPase"/>
</dbReference>
<dbReference type="InterPro" id="IPR001482">
    <property type="entry name" value="T2SS/T4SS_dom"/>
</dbReference>
<dbReference type="CDD" id="cd01131">
    <property type="entry name" value="PilT"/>
    <property type="match status" value="1"/>
</dbReference>
<dbReference type="PANTHER" id="PTHR30486:SF16">
    <property type="entry name" value="TWITCHING MOTILITY PROTEIN PILT"/>
    <property type="match status" value="1"/>
</dbReference>
<comment type="similarity">
    <text evidence="1">Belongs to the GSP E family.</text>
</comment>
<dbReference type="Gene3D" id="3.30.450.90">
    <property type="match status" value="1"/>
</dbReference>
<proteinExistence type="inferred from homology"/>